<dbReference type="EMBL" id="BMKS01000004">
    <property type="protein sequence ID" value="GGG28957.1"/>
    <property type="molecule type" value="Genomic_DNA"/>
</dbReference>
<evidence type="ECO:0000313" key="4">
    <source>
        <dbReference type="Proteomes" id="UP000597507"/>
    </source>
</evidence>
<evidence type="ECO:0008006" key="5">
    <source>
        <dbReference type="Google" id="ProtNLM"/>
    </source>
</evidence>
<dbReference type="PANTHER" id="PTHR30615:SF8">
    <property type="entry name" value="UPF0047 PROTEIN C4A8.02C"/>
    <property type="match status" value="1"/>
</dbReference>
<keyword evidence="2" id="KW-0472">Membrane</keyword>
<sequence>MMQQRTHRIEIATPGRGLVAVSAPILAWVAAQGIATGLLTVWCRHTSASLLVQENADPDVRDDLETFFRRLVPEGGGGRYRHETEGPDDMPAHIRAALTQTQLSIPVERGRPVLGTWQGIYLYEHRTAPHRRELALHLIGEAAEPQRRR</sequence>
<dbReference type="SUPFAM" id="SSF111038">
    <property type="entry name" value="YjbQ-like"/>
    <property type="match status" value="1"/>
</dbReference>
<dbReference type="NCBIfam" id="TIGR00149">
    <property type="entry name" value="TIGR00149_YjbQ"/>
    <property type="match status" value="1"/>
</dbReference>
<keyword evidence="4" id="KW-1185">Reference proteome</keyword>
<comment type="caution">
    <text evidence="3">The sequence shown here is derived from an EMBL/GenBank/DDBJ whole genome shotgun (WGS) entry which is preliminary data.</text>
</comment>
<comment type="similarity">
    <text evidence="1">Belongs to the UPF0047 family.</text>
</comment>
<dbReference type="PANTHER" id="PTHR30615">
    <property type="entry name" value="UNCHARACTERIZED PROTEIN YJBQ-RELATED"/>
    <property type="match status" value="1"/>
</dbReference>
<name>A0A8J2ZAP7_9PROT</name>
<evidence type="ECO:0000256" key="2">
    <source>
        <dbReference type="SAM" id="Phobius"/>
    </source>
</evidence>
<evidence type="ECO:0000256" key="1">
    <source>
        <dbReference type="ARBA" id="ARBA00005534"/>
    </source>
</evidence>
<organism evidence="3 4">
    <name type="scientific">Caldovatus sediminis</name>
    <dbReference type="NCBI Taxonomy" id="2041189"/>
    <lineage>
        <taxon>Bacteria</taxon>
        <taxon>Pseudomonadati</taxon>
        <taxon>Pseudomonadota</taxon>
        <taxon>Alphaproteobacteria</taxon>
        <taxon>Acetobacterales</taxon>
        <taxon>Roseomonadaceae</taxon>
        <taxon>Caldovatus</taxon>
    </lineage>
</organism>
<proteinExistence type="inferred from homology"/>
<dbReference type="Gene3D" id="2.60.120.460">
    <property type="entry name" value="YjbQ-like"/>
    <property type="match status" value="1"/>
</dbReference>
<keyword evidence="2" id="KW-0812">Transmembrane</keyword>
<protein>
    <recommendedName>
        <fullName evidence="5">YjbQ family protein</fullName>
    </recommendedName>
</protein>
<dbReference type="InterPro" id="IPR035917">
    <property type="entry name" value="YjbQ-like_sf"/>
</dbReference>
<dbReference type="Proteomes" id="UP000597507">
    <property type="component" value="Unassembled WGS sequence"/>
</dbReference>
<gene>
    <name evidence="3" type="ORF">GCM10010964_16080</name>
</gene>
<dbReference type="PIRSF" id="PIRSF004681">
    <property type="entry name" value="UCP004681"/>
    <property type="match status" value="1"/>
</dbReference>
<dbReference type="AlphaFoldDB" id="A0A8J2ZAP7"/>
<dbReference type="InterPro" id="IPR001602">
    <property type="entry name" value="UPF0047_YjbQ-like"/>
</dbReference>
<keyword evidence="2" id="KW-1133">Transmembrane helix</keyword>
<feature type="transmembrane region" description="Helical" evidence="2">
    <location>
        <begin position="21"/>
        <end position="42"/>
    </location>
</feature>
<evidence type="ECO:0000313" key="3">
    <source>
        <dbReference type="EMBL" id="GGG28957.1"/>
    </source>
</evidence>
<accession>A0A8J2ZAP7</accession>
<dbReference type="Pfam" id="PF01894">
    <property type="entry name" value="YjbQ"/>
    <property type="match status" value="1"/>
</dbReference>
<reference evidence="3 4" key="1">
    <citation type="journal article" date="2014" name="Int. J. Syst. Evol. Microbiol.">
        <title>Complete genome sequence of Corynebacterium casei LMG S-19264T (=DSM 44701T), isolated from a smear-ripened cheese.</title>
        <authorList>
            <consortium name="US DOE Joint Genome Institute (JGI-PGF)"/>
            <person name="Walter F."/>
            <person name="Albersmeier A."/>
            <person name="Kalinowski J."/>
            <person name="Ruckert C."/>
        </authorList>
    </citation>
    <scope>NUCLEOTIDE SEQUENCE [LARGE SCALE GENOMIC DNA]</scope>
    <source>
        <strain evidence="3 4">CGMCC 1.16330</strain>
    </source>
</reference>